<dbReference type="AlphaFoldDB" id="A0AAV2LVH2"/>
<sequence>MPGPRGGVFRRCLSTHLEGHVDLLPGRRESFKQVARRDAALKQLSELRATNPQPPMASVLDLEDSLASECRLPSCIQREFRIRELEVLEHKTVQTYGHAQVYLTAEEYGWCRRWLGLLRRTIPSSIYFFCSFGEGPIKDLRGYMGRAWTDMGLGPVPTFMDIRTAVAT</sequence>
<gene>
    <name evidence="1" type="ORF">KC01_LOCUS32487</name>
</gene>
<protein>
    <submittedName>
        <fullName evidence="1">Uncharacterized protein</fullName>
    </submittedName>
</protein>
<proteinExistence type="predicted"/>
<organism evidence="1 2">
    <name type="scientific">Knipowitschia caucasica</name>
    <name type="common">Caucasian dwarf goby</name>
    <name type="synonym">Pomatoschistus caucasicus</name>
    <dbReference type="NCBI Taxonomy" id="637954"/>
    <lineage>
        <taxon>Eukaryota</taxon>
        <taxon>Metazoa</taxon>
        <taxon>Chordata</taxon>
        <taxon>Craniata</taxon>
        <taxon>Vertebrata</taxon>
        <taxon>Euteleostomi</taxon>
        <taxon>Actinopterygii</taxon>
        <taxon>Neopterygii</taxon>
        <taxon>Teleostei</taxon>
        <taxon>Neoteleostei</taxon>
        <taxon>Acanthomorphata</taxon>
        <taxon>Gobiaria</taxon>
        <taxon>Gobiiformes</taxon>
        <taxon>Gobioidei</taxon>
        <taxon>Gobiidae</taxon>
        <taxon>Gobiinae</taxon>
        <taxon>Knipowitschia</taxon>
    </lineage>
</organism>
<evidence type="ECO:0000313" key="2">
    <source>
        <dbReference type="Proteomes" id="UP001497482"/>
    </source>
</evidence>
<dbReference type="Proteomes" id="UP001497482">
    <property type="component" value="Chromosome 5"/>
</dbReference>
<accession>A0AAV2LVH2</accession>
<name>A0AAV2LVH2_KNICA</name>
<keyword evidence="2" id="KW-1185">Reference proteome</keyword>
<dbReference type="EMBL" id="OZ035827">
    <property type="protein sequence ID" value="CAL1605066.1"/>
    <property type="molecule type" value="Genomic_DNA"/>
</dbReference>
<reference evidence="1 2" key="1">
    <citation type="submission" date="2024-04" db="EMBL/GenBank/DDBJ databases">
        <authorList>
            <person name="Waldvogel A.-M."/>
            <person name="Schoenle A."/>
        </authorList>
    </citation>
    <scope>NUCLEOTIDE SEQUENCE [LARGE SCALE GENOMIC DNA]</scope>
</reference>
<evidence type="ECO:0000313" key="1">
    <source>
        <dbReference type="EMBL" id="CAL1605066.1"/>
    </source>
</evidence>